<accession>A0A200PXZ6</accession>
<dbReference type="InterPro" id="IPR011992">
    <property type="entry name" value="EF-hand-dom_pair"/>
</dbReference>
<dbReference type="Gene3D" id="1.10.238.10">
    <property type="entry name" value="EF-hand"/>
    <property type="match status" value="1"/>
</dbReference>
<dbReference type="OMA" id="KNTRESD"/>
<gene>
    <name evidence="3" type="ORF">BVC80_8857g20</name>
</gene>
<dbReference type="SUPFAM" id="SSF47473">
    <property type="entry name" value="EF-hand"/>
    <property type="match status" value="1"/>
</dbReference>
<feature type="domain" description="EF-hand" evidence="2">
    <location>
        <begin position="130"/>
        <end position="165"/>
    </location>
</feature>
<dbReference type="PROSITE" id="PS50222">
    <property type="entry name" value="EF_HAND_2"/>
    <property type="match status" value="1"/>
</dbReference>
<dbReference type="Pfam" id="PF13499">
    <property type="entry name" value="EF-hand_7"/>
    <property type="match status" value="1"/>
</dbReference>
<dbReference type="EMBL" id="MVGT01003857">
    <property type="protein sequence ID" value="OVA03102.1"/>
    <property type="molecule type" value="Genomic_DNA"/>
</dbReference>
<reference evidence="3 4" key="1">
    <citation type="journal article" date="2017" name="Mol. Plant">
        <title>The Genome of Medicinal Plant Macleaya cordata Provides New Insights into Benzylisoquinoline Alkaloids Metabolism.</title>
        <authorList>
            <person name="Liu X."/>
            <person name="Liu Y."/>
            <person name="Huang P."/>
            <person name="Ma Y."/>
            <person name="Qing Z."/>
            <person name="Tang Q."/>
            <person name="Cao H."/>
            <person name="Cheng P."/>
            <person name="Zheng Y."/>
            <person name="Yuan Z."/>
            <person name="Zhou Y."/>
            <person name="Liu J."/>
            <person name="Tang Z."/>
            <person name="Zhuo Y."/>
            <person name="Zhang Y."/>
            <person name="Yu L."/>
            <person name="Huang J."/>
            <person name="Yang P."/>
            <person name="Peng Q."/>
            <person name="Zhang J."/>
            <person name="Jiang W."/>
            <person name="Zhang Z."/>
            <person name="Lin K."/>
            <person name="Ro D.K."/>
            <person name="Chen X."/>
            <person name="Xiong X."/>
            <person name="Shang Y."/>
            <person name="Huang S."/>
            <person name="Zeng J."/>
        </authorList>
    </citation>
    <scope>NUCLEOTIDE SEQUENCE [LARGE SCALE GENOMIC DNA]</scope>
    <source>
        <strain evidence="4">cv. BLH2017</strain>
        <tissue evidence="3">Root</tissue>
    </source>
</reference>
<comment type="caution">
    <text evidence="3">The sequence shown here is derived from an EMBL/GenBank/DDBJ whole genome shotgun (WGS) entry which is preliminary data.</text>
</comment>
<dbReference type="AlphaFoldDB" id="A0A200PXZ6"/>
<dbReference type="InterPro" id="IPR002048">
    <property type="entry name" value="EF_hand_dom"/>
</dbReference>
<organism evidence="3 4">
    <name type="scientific">Macleaya cordata</name>
    <name type="common">Five-seeded plume-poppy</name>
    <name type="synonym">Bocconia cordata</name>
    <dbReference type="NCBI Taxonomy" id="56857"/>
    <lineage>
        <taxon>Eukaryota</taxon>
        <taxon>Viridiplantae</taxon>
        <taxon>Streptophyta</taxon>
        <taxon>Embryophyta</taxon>
        <taxon>Tracheophyta</taxon>
        <taxon>Spermatophyta</taxon>
        <taxon>Magnoliopsida</taxon>
        <taxon>Ranunculales</taxon>
        <taxon>Papaveraceae</taxon>
        <taxon>Papaveroideae</taxon>
        <taxon>Macleaya</taxon>
    </lineage>
</organism>
<evidence type="ECO:0000259" key="2">
    <source>
        <dbReference type="PROSITE" id="PS50222"/>
    </source>
</evidence>
<sequence length="228" mass="25818">MHSLNTRKARKKLPVQKNTRESDYVDDDEALIQAIALSLGDSSEVSGAALRGPPRNSRADVTDVVHSERKGKGRIKENDGKRKRIKSNTSRVQMSEDQVIIHFFHFDEAGKGNITKKDLQRVATAHDFIWTDKEMADMIHSFDSDGDGKVSVTSFTFAVRFIGIVLLQEEKYQLPVSVQMREHHDHHPCWLVACFQLVVDMELLWIFAVLTRKRHACTLLDTSAGTCT</sequence>
<feature type="compositionally biased region" description="Basic residues" evidence="1">
    <location>
        <begin position="1"/>
        <end position="14"/>
    </location>
</feature>
<keyword evidence="4" id="KW-1185">Reference proteome</keyword>
<dbReference type="CDD" id="cd00051">
    <property type="entry name" value="EFh"/>
    <property type="match status" value="1"/>
</dbReference>
<dbReference type="OrthoDB" id="293868at2759"/>
<evidence type="ECO:0000256" key="1">
    <source>
        <dbReference type="SAM" id="MobiDB-lite"/>
    </source>
</evidence>
<evidence type="ECO:0000313" key="4">
    <source>
        <dbReference type="Proteomes" id="UP000195402"/>
    </source>
</evidence>
<evidence type="ECO:0000313" key="3">
    <source>
        <dbReference type="EMBL" id="OVA03102.1"/>
    </source>
</evidence>
<name>A0A200PXZ6_MACCD</name>
<dbReference type="InParanoid" id="A0A200PXZ6"/>
<dbReference type="Proteomes" id="UP000195402">
    <property type="component" value="Unassembled WGS sequence"/>
</dbReference>
<dbReference type="STRING" id="56857.A0A200PXZ6"/>
<protein>
    <submittedName>
        <fullName evidence="3">EF-hand domain</fullName>
    </submittedName>
</protein>
<feature type="region of interest" description="Disordered" evidence="1">
    <location>
        <begin position="1"/>
        <end position="22"/>
    </location>
</feature>
<dbReference type="GO" id="GO:0005509">
    <property type="term" value="F:calcium ion binding"/>
    <property type="evidence" value="ECO:0007669"/>
    <property type="project" value="InterPro"/>
</dbReference>
<proteinExistence type="predicted"/>